<dbReference type="GO" id="GO:0000049">
    <property type="term" value="F:tRNA binding"/>
    <property type="evidence" value="ECO:0007669"/>
    <property type="project" value="UniProtKB-UniRule"/>
</dbReference>
<comment type="caution">
    <text evidence="3">The sequence shown here is derived from an EMBL/GenBank/DDBJ whole genome shotgun (WGS) entry which is preliminary data.</text>
</comment>
<keyword evidence="2" id="KW-0694">RNA-binding</keyword>
<dbReference type="Proteomes" id="UP000823613">
    <property type="component" value="Unassembled WGS sequence"/>
</dbReference>
<dbReference type="GO" id="GO:0051500">
    <property type="term" value="F:D-tyrosyl-tRNA(Tyr) deacylase activity"/>
    <property type="evidence" value="ECO:0007669"/>
    <property type="project" value="TreeGrafter"/>
</dbReference>
<dbReference type="GO" id="GO:0005737">
    <property type="term" value="C:cytoplasm"/>
    <property type="evidence" value="ECO:0007669"/>
    <property type="project" value="UniProtKB-SubCell"/>
</dbReference>
<evidence type="ECO:0000313" key="3">
    <source>
        <dbReference type="EMBL" id="MBO8427644.1"/>
    </source>
</evidence>
<evidence type="ECO:0000313" key="4">
    <source>
        <dbReference type="Proteomes" id="UP000823613"/>
    </source>
</evidence>
<dbReference type="InterPro" id="IPR003732">
    <property type="entry name" value="Daa-tRNA_deacyls_DTD"/>
</dbReference>
<name>A0A9D9DHC7_9BACL</name>
<dbReference type="InterPro" id="IPR023509">
    <property type="entry name" value="DTD-like_sf"/>
</dbReference>
<organism evidence="3 4">
    <name type="scientific">Candidatus Onthovivens merdipullorum</name>
    <dbReference type="NCBI Taxonomy" id="2840889"/>
    <lineage>
        <taxon>Bacteria</taxon>
        <taxon>Bacillati</taxon>
        <taxon>Bacillota</taxon>
        <taxon>Bacilli</taxon>
        <taxon>Bacillales</taxon>
        <taxon>Candidatus Onthovivens</taxon>
    </lineage>
</organism>
<keyword evidence="2 3" id="KW-0378">Hydrolase</keyword>
<dbReference type="SUPFAM" id="SSF69500">
    <property type="entry name" value="DTD-like"/>
    <property type="match status" value="1"/>
</dbReference>
<dbReference type="GO" id="GO:0106026">
    <property type="term" value="F:Gly-tRNA(Ala) deacylase activity"/>
    <property type="evidence" value="ECO:0007669"/>
    <property type="project" value="UniProtKB-UniRule"/>
</dbReference>
<gene>
    <name evidence="2" type="primary">dtd</name>
    <name evidence="3" type="ORF">IAC58_03730</name>
</gene>
<comment type="similarity">
    <text evidence="1 2">Belongs to the DTD family.</text>
</comment>
<dbReference type="AlphaFoldDB" id="A0A9D9DHC7"/>
<keyword evidence="2" id="KW-0820">tRNA-binding</keyword>
<comment type="catalytic activity">
    <reaction evidence="2">
        <text>glycyl-tRNA(Ala) + H2O = tRNA(Ala) + glycine + H(+)</text>
        <dbReference type="Rhea" id="RHEA:53744"/>
        <dbReference type="Rhea" id="RHEA-COMP:9657"/>
        <dbReference type="Rhea" id="RHEA-COMP:13640"/>
        <dbReference type="ChEBI" id="CHEBI:15377"/>
        <dbReference type="ChEBI" id="CHEBI:15378"/>
        <dbReference type="ChEBI" id="CHEBI:57305"/>
        <dbReference type="ChEBI" id="CHEBI:78442"/>
        <dbReference type="ChEBI" id="CHEBI:78522"/>
    </reaction>
</comment>
<dbReference type="PANTHER" id="PTHR10472">
    <property type="entry name" value="D-TYROSYL-TRNA TYR DEACYLASE"/>
    <property type="match status" value="1"/>
</dbReference>
<dbReference type="GO" id="GO:0019478">
    <property type="term" value="P:D-amino acid catabolic process"/>
    <property type="evidence" value="ECO:0007669"/>
    <property type="project" value="UniProtKB-UniRule"/>
</dbReference>
<dbReference type="HAMAP" id="MF_00518">
    <property type="entry name" value="Deacylase_Dtd"/>
    <property type="match status" value="1"/>
</dbReference>
<comment type="function">
    <text evidence="2">An aminoacyl-tRNA editing enzyme that deacylates mischarged D-aminoacyl-tRNAs. Also deacylates mischarged glycyl-tRNA(Ala), protecting cells against glycine mischarging by AlaRS. Acts via tRNA-based rather than protein-based catalysis; rejects L-amino acids rather than detecting D-amino acids in the active site. By recycling D-aminoacyl-tRNA to D-amino acids and free tRNA molecules, this enzyme counteracts the toxicity associated with the formation of D-aminoacyl-tRNA entities in vivo and helps enforce protein L-homochirality.</text>
</comment>
<dbReference type="Pfam" id="PF02580">
    <property type="entry name" value="Tyr_Deacylase"/>
    <property type="match status" value="1"/>
</dbReference>
<comment type="subunit">
    <text evidence="2">Homodimer.</text>
</comment>
<sequence>MKLVIQNVLNANVKCDGKLISEINRGFLILVSFTQSDTLEIIKKIALKVSKLRVFMDETGKTNKSLKDIDGEILSVSQFTLYGSVKDGNRPSFTMCLNFDKAKEYYLLFNEELRNLGFKVKEGIFGEDMKISLVNDGPFTLIIDSEELL</sequence>
<dbReference type="GO" id="GO:0043908">
    <property type="term" value="F:Ser(Gly)-tRNA(Ala) hydrolase activity"/>
    <property type="evidence" value="ECO:0007669"/>
    <property type="project" value="UniProtKB-UniRule"/>
</dbReference>
<reference evidence="3" key="2">
    <citation type="journal article" date="2021" name="PeerJ">
        <title>Extensive microbial diversity within the chicken gut microbiome revealed by metagenomics and culture.</title>
        <authorList>
            <person name="Gilroy R."/>
            <person name="Ravi A."/>
            <person name="Getino M."/>
            <person name="Pursley I."/>
            <person name="Horton D.L."/>
            <person name="Alikhan N.F."/>
            <person name="Baker D."/>
            <person name="Gharbi K."/>
            <person name="Hall N."/>
            <person name="Watson M."/>
            <person name="Adriaenssens E.M."/>
            <person name="Foster-Nyarko E."/>
            <person name="Jarju S."/>
            <person name="Secka A."/>
            <person name="Antonio M."/>
            <person name="Oren A."/>
            <person name="Chaudhuri R.R."/>
            <person name="La Ragione R."/>
            <person name="Hildebrand F."/>
            <person name="Pallen M.J."/>
        </authorList>
    </citation>
    <scope>NUCLEOTIDE SEQUENCE</scope>
    <source>
        <strain evidence="3">11159</strain>
    </source>
</reference>
<accession>A0A9D9DHC7</accession>
<reference evidence="3" key="1">
    <citation type="submission" date="2020-10" db="EMBL/GenBank/DDBJ databases">
        <authorList>
            <person name="Gilroy R."/>
        </authorList>
    </citation>
    <scope>NUCLEOTIDE SEQUENCE</scope>
    <source>
        <strain evidence="3">11159</strain>
    </source>
</reference>
<dbReference type="PANTHER" id="PTHR10472:SF5">
    <property type="entry name" value="D-AMINOACYL-TRNA DEACYLASE 1"/>
    <property type="match status" value="1"/>
</dbReference>
<dbReference type="EMBL" id="JADIMY010000077">
    <property type="protein sequence ID" value="MBO8427644.1"/>
    <property type="molecule type" value="Genomic_DNA"/>
</dbReference>
<keyword evidence="2" id="KW-0963">Cytoplasm</keyword>
<dbReference type="NCBIfam" id="TIGR00256">
    <property type="entry name" value="D-aminoacyl-tRNA deacylase"/>
    <property type="match status" value="1"/>
</dbReference>
<protein>
    <recommendedName>
        <fullName evidence="2">D-aminoacyl-tRNA deacylase</fullName>
        <shortName evidence="2">DTD</shortName>
        <ecNumber evidence="2">3.1.1.96</ecNumber>
    </recommendedName>
    <alternativeName>
        <fullName evidence="2">Gly-tRNA(Ala) deacylase</fullName>
        <ecNumber evidence="2">3.1.1.-</ecNumber>
    </alternativeName>
</protein>
<evidence type="ECO:0000256" key="2">
    <source>
        <dbReference type="HAMAP-Rule" id="MF_00518"/>
    </source>
</evidence>
<evidence type="ECO:0000256" key="1">
    <source>
        <dbReference type="ARBA" id="ARBA00009673"/>
    </source>
</evidence>
<dbReference type="FunFam" id="3.50.80.10:FF:000001">
    <property type="entry name" value="D-aminoacyl-tRNA deacylase"/>
    <property type="match status" value="1"/>
</dbReference>
<dbReference type="Gene3D" id="3.50.80.10">
    <property type="entry name" value="D-tyrosyl-tRNA(Tyr) deacylase"/>
    <property type="match status" value="1"/>
</dbReference>
<comment type="subcellular location">
    <subcellularLocation>
        <location evidence="2">Cytoplasm</location>
    </subcellularLocation>
</comment>
<feature type="short sequence motif" description="Gly-cisPro motif, important for rejection of L-amino acids" evidence="2">
    <location>
        <begin position="137"/>
        <end position="138"/>
    </location>
</feature>
<proteinExistence type="inferred from homology"/>
<comment type="domain">
    <text evidence="2">A Gly-cisPro motif from one monomer fits into the active site of the other monomer to allow specific chiral rejection of L-amino acids.</text>
</comment>
<dbReference type="EC" id="3.1.1.-" evidence="2"/>
<comment type="catalytic activity">
    <reaction evidence="2">
        <text>a D-aminoacyl-tRNA + H2O = a tRNA + a D-alpha-amino acid + H(+)</text>
        <dbReference type="Rhea" id="RHEA:13953"/>
        <dbReference type="Rhea" id="RHEA-COMP:10123"/>
        <dbReference type="Rhea" id="RHEA-COMP:10124"/>
        <dbReference type="ChEBI" id="CHEBI:15377"/>
        <dbReference type="ChEBI" id="CHEBI:15378"/>
        <dbReference type="ChEBI" id="CHEBI:59871"/>
        <dbReference type="ChEBI" id="CHEBI:78442"/>
        <dbReference type="ChEBI" id="CHEBI:79333"/>
        <dbReference type="EC" id="3.1.1.96"/>
    </reaction>
</comment>
<dbReference type="EC" id="3.1.1.96" evidence="2"/>